<organism evidence="1 2">
    <name type="scientific">Virgibacillus indicus</name>
    <dbReference type="NCBI Taxonomy" id="2024554"/>
    <lineage>
        <taxon>Bacteria</taxon>
        <taxon>Bacillati</taxon>
        <taxon>Bacillota</taxon>
        <taxon>Bacilli</taxon>
        <taxon>Bacillales</taxon>
        <taxon>Bacillaceae</taxon>
        <taxon>Virgibacillus</taxon>
    </lineage>
</organism>
<dbReference type="RefSeq" id="WP_094884073.1">
    <property type="nucleotide sequence ID" value="NZ_NPMS01000001.1"/>
</dbReference>
<evidence type="ECO:0000313" key="2">
    <source>
        <dbReference type="Proteomes" id="UP000216498"/>
    </source>
</evidence>
<dbReference type="OrthoDB" id="2705018at2"/>
<dbReference type="EMBL" id="NPMS01000001">
    <property type="protein sequence ID" value="OZU90480.1"/>
    <property type="molecule type" value="Genomic_DNA"/>
</dbReference>
<comment type="caution">
    <text evidence="1">The sequence shown here is derived from an EMBL/GenBank/DDBJ whole genome shotgun (WGS) entry which is preliminary data.</text>
</comment>
<keyword evidence="2" id="KW-1185">Reference proteome</keyword>
<name>A0A265NEK0_9BACI</name>
<gene>
    <name evidence="1" type="ORF">CIL03_04860</name>
</gene>
<proteinExistence type="predicted"/>
<accession>A0A265NEK0</accession>
<reference evidence="1 2" key="1">
    <citation type="submission" date="2017-08" db="EMBL/GenBank/DDBJ databases">
        <title>Virgibacillus indicus sp. nov. and Virgibacillus profoundi sp. nov, two moderately halophilic bacteria isolated from marine sediment by using the Microfluidic Streak Plate.</title>
        <authorList>
            <person name="Xu B."/>
            <person name="Hu B."/>
            <person name="Wang J."/>
            <person name="Zhu Y."/>
            <person name="Huang L."/>
            <person name="Du W."/>
            <person name="Huang Y."/>
        </authorList>
    </citation>
    <scope>NUCLEOTIDE SEQUENCE [LARGE SCALE GENOMIC DNA]</scope>
    <source>
        <strain evidence="1 2">IO3-P2-C2</strain>
    </source>
</reference>
<sequence>MTELKEFIYELQRYANQTHILRDHYEKLSESEKKLVMEAAPESLKSPREHFQPVFTWLENVHDKLGITHEE</sequence>
<protein>
    <submittedName>
        <fullName evidence="1">Uncharacterized protein</fullName>
    </submittedName>
</protein>
<dbReference type="AlphaFoldDB" id="A0A265NEK0"/>
<dbReference type="Proteomes" id="UP000216498">
    <property type="component" value="Unassembled WGS sequence"/>
</dbReference>
<evidence type="ECO:0000313" key="1">
    <source>
        <dbReference type="EMBL" id="OZU90480.1"/>
    </source>
</evidence>